<dbReference type="InterPro" id="IPR006058">
    <property type="entry name" value="2Fe2S_fd_BS"/>
</dbReference>
<feature type="non-terminal residue" evidence="2">
    <location>
        <position position="1"/>
    </location>
</feature>
<dbReference type="InterPro" id="IPR050353">
    <property type="entry name" value="PyrK_electron_transfer"/>
</dbReference>
<organism evidence="2">
    <name type="scientific">marine sediment metagenome</name>
    <dbReference type="NCBI Taxonomy" id="412755"/>
    <lineage>
        <taxon>unclassified sequences</taxon>
        <taxon>metagenomes</taxon>
        <taxon>ecological metagenomes</taxon>
    </lineage>
</organism>
<name>X1VF76_9ZZZZ</name>
<dbReference type="EMBL" id="BARW01042825">
    <property type="protein sequence ID" value="GAJ16592.1"/>
    <property type="molecule type" value="Genomic_DNA"/>
</dbReference>
<protein>
    <recommendedName>
        <fullName evidence="1">Dihydroorotate dehydrogenase electron transfer subunit iron-sulphur cluster binding domain-containing protein</fullName>
    </recommendedName>
</protein>
<feature type="non-terminal residue" evidence="2">
    <location>
        <position position="51"/>
    </location>
</feature>
<dbReference type="PANTHER" id="PTHR43513:SF3">
    <property type="entry name" value="DIHYDROOROTATE DEHYDROGENASE B (NAD(+)), ELECTRON TRANSFER SUBUNIT-RELATED"/>
    <property type="match status" value="1"/>
</dbReference>
<dbReference type="AlphaFoldDB" id="X1VF76"/>
<accession>X1VF76</accession>
<reference evidence="2" key="1">
    <citation type="journal article" date="2014" name="Front. Microbiol.">
        <title>High frequency of phylogenetically diverse reductive dehalogenase-homologous genes in deep subseafloor sedimentary metagenomes.</title>
        <authorList>
            <person name="Kawai M."/>
            <person name="Futagami T."/>
            <person name="Toyoda A."/>
            <person name="Takaki Y."/>
            <person name="Nishi S."/>
            <person name="Hori S."/>
            <person name="Arai W."/>
            <person name="Tsubouchi T."/>
            <person name="Morono Y."/>
            <person name="Uchiyama I."/>
            <person name="Ito T."/>
            <person name="Fujiyama A."/>
            <person name="Inagaki F."/>
            <person name="Takami H."/>
        </authorList>
    </citation>
    <scope>NUCLEOTIDE SEQUENCE</scope>
    <source>
        <strain evidence="2">Expedition CK06-06</strain>
    </source>
</reference>
<dbReference type="InterPro" id="IPR019480">
    <property type="entry name" value="Dihydroorotate_DH_Fe-S-bd"/>
</dbReference>
<dbReference type="Pfam" id="PF10418">
    <property type="entry name" value="DHODB_Fe-S_bind"/>
    <property type="match status" value="1"/>
</dbReference>
<dbReference type="PANTHER" id="PTHR43513">
    <property type="entry name" value="DIHYDROOROTATE DEHYDROGENASE B (NAD(+)), ELECTRON TRANSFER SUBUNIT"/>
    <property type="match status" value="1"/>
</dbReference>
<comment type="caution">
    <text evidence="2">The sequence shown here is derived from an EMBL/GenBank/DDBJ whole genome shotgun (WGS) entry which is preliminary data.</text>
</comment>
<evidence type="ECO:0000259" key="1">
    <source>
        <dbReference type="Pfam" id="PF10418"/>
    </source>
</evidence>
<dbReference type="PROSITE" id="PS00197">
    <property type="entry name" value="2FE2S_FER_1"/>
    <property type="match status" value="1"/>
</dbReference>
<evidence type="ECO:0000313" key="2">
    <source>
        <dbReference type="EMBL" id="GAJ16592.1"/>
    </source>
</evidence>
<dbReference type="SUPFAM" id="SSF52343">
    <property type="entry name" value="Ferredoxin reductase-like, C-terminal NADP-linked domain"/>
    <property type="match status" value="1"/>
</dbReference>
<proteinExistence type="predicted"/>
<dbReference type="InterPro" id="IPR039261">
    <property type="entry name" value="FNR_nucleotide-bd"/>
</dbReference>
<feature type="domain" description="Dihydroorotate dehydrogenase electron transfer subunit iron-sulphur cluster binding" evidence="1">
    <location>
        <begin position="27"/>
        <end position="51"/>
    </location>
</feature>
<sequence>TCGPEIMMKRVLEIADSKNIEIQASLERKMKCGVGLCGSCCVGEKNDISVC</sequence>
<gene>
    <name evidence="2" type="ORF">S12H4_63195</name>
</gene>
<dbReference type="GO" id="GO:0051537">
    <property type="term" value="F:2 iron, 2 sulfur cluster binding"/>
    <property type="evidence" value="ECO:0007669"/>
    <property type="project" value="InterPro"/>
</dbReference>